<dbReference type="InterPro" id="IPR039647">
    <property type="entry name" value="EF_hand_pair_protein_CML-like"/>
</dbReference>
<keyword evidence="3" id="KW-0106">Calcium</keyword>
<dbReference type="SUPFAM" id="SSF47473">
    <property type="entry name" value="EF-hand"/>
    <property type="match status" value="1"/>
</dbReference>
<dbReference type="CDD" id="cd00051">
    <property type="entry name" value="EFh"/>
    <property type="match status" value="1"/>
</dbReference>
<name>A0AAV8SM11_9ROSI</name>
<dbReference type="AlphaFoldDB" id="A0AAV8SM11"/>
<keyword evidence="4" id="KW-1133">Transmembrane helix</keyword>
<sequence length="203" mass="23219">MDNASSTRISFNDLFLLSVIIIQSIIIIFREFYSCSCCPPHSFFNKLSCLLVDFTDKFSIHNAPIPYCNTLDGKLAQEMAEREIVDHGEELGIGEVEEVMGKLGTCYDPEGDKLQERISSNDVSYMLEEKEPSIEEVQEAFRVFDENDDGFISAEELRKVLIRLCYVQITEVECRRMIETHDENGDGLIDFDEFVRVMSISLS</sequence>
<gene>
    <name evidence="6" type="ORF">K2173_019720</name>
</gene>
<evidence type="ECO:0000313" key="6">
    <source>
        <dbReference type="EMBL" id="KAJ8753321.1"/>
    </source>
</evidence>
<feature type="domain" description="EF-hand" evidence="5">
    <location>
        <begin position="132"/>
        <end position="167"/>
    </location>
</feature>
<keyword evidence="1" id="KW-0479">Metal-binding</keyword>
<dbReference type="PANTHER" id="PTHR10891">
    <property type="entry name" value="EF-HAND CALCIUM-BINDING DOMAIN CONTAINING PROTEIN"/>
    <property type="match status" value="1"/>
</dbReference>
<evidence type="ECO:0000256" key="2">
    <source>
        <dbReference type="ARBA" id="ARBA00022737"/>
    </source>
</evidence>
<keyword evidence="4" id="KW-0812">Transmembrane</keyword>
<feature type="transmembrane region" description="Helical" evidence="4">
    <location>
        <begin position="14"/>
        <end position="33"/>
    </location>
</feature>
<dbReference type="Proteomes" id="UP001159364">
    <property type="component" value="Linkage Group LG10"/>
</dbReference>
<protein>
    <recommendedName>
        <fullName evidence="5">EF-hand domain-containing protein</fullName>
    </recommendedName>
</protein>
<proteinExistence type="predicted"/>
<organism evidence="6 7">
    <name type="scientific">Erythroxylum novogranatense</name>
    <dbReference type="NCBI Taxonomy" id="1862640"/>
    <lineage>
        <taxon>Eukaryota</taxon>
        <taxon>Viridiplantae</taxon>
        <taxon>Streptophyta</taxon>
        <taxon>Embryophyta</taxon>
        <taxon>Tracheophyta</taxon>
        <taxon>Spermatophyta</taxon>
        <taxon>Magnoliopsida</taxon>
        <taxon>eudicotyledons</taxon>
        <taxon>Gunneridae</taxon>
        <taxon>Pentapetalae</taxon>
        <taxon>rosids</taxon>
        <taxon>fabids</taxon>
        <taxon>Malpighiales</taxon>
        <taxon>Erythroxylaceae</taxon>
        <taxon>Erythroxylum</taxon>
    </lineage>
</organism>
<dbReference type="SMART" id="SM00054">
    <property type="entry name" value="EFh"/>
    <property type="match status" value="2"/>
</dbReference>
<dbReference type="InterPro" id="IPR011992">
    <property type="entry name" value="EF-hand-dom_pair"/>
</dbReference>
<feature type="domain" description="EF-hand" evidence="5">
    <location>
        <begin position="169"/>
        <end position="203"/>
    </location>
</feature>
<keyword evidence="7" id="KW-1185">Reference proteome</keyword>
<dbReference type="PROSITE" id="PS50222">
    <property type="entry name" value="EF_HAND_2"/>
    <property type="match status" value="2"/>
</dbReference>
<dbReference type="InterPro" id="IPR002048">
    <property type="entry name" value="EF_hand_dom"/>
</dbReference>
<reference evidence="6 7" key="1">
    <citation type="submission" date="2021-09" db="EMBL/GenBank/DDBJ databases">
        <title>Genomic insights and catalytic innovation underlie evolution of tropane alkaloids biosynthesis.</title>
        <authorList>
            <person name="Wang Y.-J."/>
            <person name="Tian T."/>
            <person name="Huang J.-P."/>
            <person name="Huang S.-X."/>
        </authorList>
    </citation>
    <scope>NUCLEOTIDE SEQUENCE [LARGE SCALE GENOMIC DNA]</scope>
    <source>
        <strain evidence="6">KIB-2018</strain>
        <tissue evidence="6">Leaf</tissue>
    </source>
</reference>
<dbReference type="GO" id="GO:0005509">
    <property type="term" value="F:calcium ion binding"/>
    <property type="evidence" value="ECO:0007669"/>
    <property type="project" value="InterPro"/>
</dbReference>
<evidence type="ECO:0000256" key="4">
    <source>
        <dbReference type="SAM" id="Phobius"/>
    </source>
</evidence>
<dbReference type="Pfam" id="PF13499">
    <property type="entry name" value="EF-hand_7"/>
    <property type="match status" value="1"/>
</dbReference>
<keyword evidence="2" id="KW-0677">Repeat</keyword>
<comment type="caution">
    <text evidence="6">The sequence shown here is derived from an EMBL/GenBank/DDBJ whole genome shotgun (WGS) entry which is preliminary data.</text>
</comment>
<dbReference type="PROSITE" id="PS00018">
    <property type="entry name" value="EF_HAND_1"/>
    <property type="match status" value="2"/>
</dbReference>
<accession>A0AAV8SM11</accession>
<evidence type="ECO:0000256" key="1">
    <source>
        <dbReference type="ARBA" id="ARBA00022723"/>
    </source>
</evidence>
<keyword evidence="4" id="KW-0472">Membrane</keyword>
<dbReference type="EMBL" id="JAIWQS010000010">
    <property type="protein sequence ID" value="KAJ8753321.1"/>
    <property type="molecule type" value="Genomic_DNA"/>
</dbReference>
<evidence type="ECO:0000313" key="7">
    <source>
        <dbReference type="Proteomes" id="UP001159364"/>
    </source>
</evidence>
<dbReference type="Gene3D" id="1.10.238.10">
    <property type="entry name" value="EF-hand"/>
    <property type="match status" value="1"/>
</dbReference>
<evidence type="ECO:0000256" key="3">
    <source>
        <dbReference type="ARBA" id="ARBA00022837"/>
    </source>
</evidence>
<dbReference type="FunFam" id="1.10.238.10:FF:000001">
    <property type="entry name" value="Calmodulin 1"/>
    <property type="match status" value="1"/>
</dbReference>
<dbReference type="InterPro" id="IPR018247">
    <property type="entry name" value="EF_Hand_1_Ca_BS"/>
</dbReference>
<evidence type="ECO:0000259" key="5">
    <source>
        <dbReference type="PROSITE" id="PS50222"/>
    </source>
</evidence>